<dbReference type="Pfam" id="PF19528">
    <property type="entry name" value="DUF6056"/>
    <property type="match status" value="1"/>
</dbReference>
<proteinExistence type="predicted"/>
<keyword evidence="1" id="KW-0472">Membrane</keyword>
<feature type="transmembrane region" description="Helical" evidence="1">
    <location>
        <begin position="115"/>
        <end position="140"/>
    </location>
</feature>
<keyword evidence="1" id="KW-0812">Transmembrane</keyword>
<accession>A0ABY4CZN3</accession>
<protein>
    <submittedName>
        <fullName evidence="2">DUF6056 family protein</fullName>
    </submittedName>
</protein>
<evidence type="ECO:0000313" key="2">
    <source>
        <dbReference type="EMBL" id="UOG75024.1"/>
    </source>
</evidence>
<dbReference type="EMBL" id="CP094669">
    <property type="protein sequence ID" value="UOG75024.1"/>
    <property type="molecule type" value="Genomic_DNA"/>
</dbReference>
<feature type="transmembrane region" description="Helical" evidence="1">
    <location>
        <begin position="340"/>
        <end position="362"/>
    </location>
</feature>
<evidence type="ECO:0000313" key="3">
    <source>
        <dbReference type="Proteomes" id="UP000831113"/>
    </source>
</evidence>
<dbReference type="RefSeq" id="WP_243798800.1">
    <property type="nucleotide sequence ID" value="NZ_CP094669.1"/>
</dbReference>
<feature type="transmembrane region" description="Helical" evidence="1">
    <location>
        <begin position="237"/>
        <end position="261"/>
    </location>
</feature>
<feature type="transmembrane region" description="Helical" evidence="1">
    <location>
        <begin position="196"/>
        <end position="216"/>
    </location>
</feature>
<evidence type="ECO:0000256" key="1">
    <source>
        <dbReference type="SAM" id="Phobius"/>
    </source>
</evidence>
<feature type="transmembrane region" description="Helical" evidence="1">
    <location>
        <begin position="281"/>
        <end position="301"/>
    </location>
</feature>
<keyword evidence="3" id="KW-1185">Reference proteome</keyword>
<dbReference type="InterPro" id="IPR045691">
    <property type="entry name" value="DUF6056"/>
</dbReference>
<feature type="transmembrane region" description="Helical" evidence="1">
    <location>
        <begin position="313"/>
        <end position="334"/>
    </location>
</feature>
<organism evidence="2 3">
    <name type="scientific">Hymenobacter tibetensis</name>
    <dbReference type="NCBI Taxonomy" id="497967"/>
    <lineage>
        <taxon>Bacteria</taxon>
        <taxon>Pseudomonadati</taxon>
        <taxon>Bacteroidota</taxon>
        <taxon>Cytophagia</taxon>
        <taxon>Cytophagales</taxon>
        <taxon>Hymenobacteraceae</taxon>
        <taxon>Hymenobacter</taxon>
    </lineage>
</organism>
<feature type="transmembrane region" description="Helical" evidence="1">
    <location>
        <begin position="58"/>
        <end position="79"/>
    </location>
</feature>
<reference evidence="2 3" key="1">
    <citation type="submission" date="2022-03" db="EMBL/GenBank/DDBJ databases">
        <title>Hymenobactersp. isolated from the air.</title>
        <authorList>
            <person name="Won M."/>
            <person name="Kwon S.-W."/>
        </authorList>
    </citation>
    <scope>NUCLEOTIDE SEQUENCE [LARGE SCALE GENOMIC DNA]</scope>
    <source>
        <strain evidence="2 3">KACC 21982</strain>
    </source>
</reference>
<name>A0ABY4CZN3_9BACT</name>
<gene>
    <name evidence="2" type="ORF">MTX78_00125</name>
</gene>
<dbReference type="Proteomes" id="UP000831113">
    <property type="component" value="Chromosome"/>
</dbReference>
<keyword evidence="1" id="KW-1133">Transmembrane helix</keyword>
<feature type="transmembrane region" description="Helical" evidence="1">
    <location>
        <begin position="152"/>
        <end position="176"/>
    </location>
</feature>
<sequence length="462" mass="51889">MLCWYAHPSADDFLTANDVHKHGHWGFVQHMYLNWTGRYSSLLAQSFLNPVSYGNDKAGYGLVCLLFLLLLLVCLVLLLRTLLLGAGLTARQLWQAGASLLLLFTYQLPSMAEGFYWLTSSFNYMLSAIVLLLALASLAMHVRTTHQGNSRYLTAVAVLLFLIPSFNESVALPLLVTVWGFTLLNAKRQHWAEWQVALAISMGCAVSFLAPGNTVRSLKILAIPPDRFALTLNDIKYTAYCLVSWVGSGVLVVVTLLLVPLFARLTQLPELPINRLTRQPIVLTVLLPAFLAIGMYPAFWISGEVLPLRAHNILYLCFILNWLLAAYAWVSYFVRKQTAPVTWSIPSFIYLPLLAWLPFTFLTDYNHHLSNPGYRLSTNNSLLAYRDLLHGNAAHYDAQLSARYRYLRQTPVLHAAVPPLLKPPFTILFSDITTDTANWANRAYAEFFGKKTIRVAPEPVGK</sequence>